<dbReference type="PRINTS" id="PR00111">
    <property type="entry name" value="ABHYDROLASE"/>
</dbReference>
<comment type="caution">
    <text evidence="2">The sequence shown here is derived from an EMBL/GenBank/DDBJ whole genome shotgun (WGS) entry which is preliminary data.</text>
</comment>
<evidence type="ECO:0000259" key="1">
    <source>
        <dbReference type="Pfam" id="PF12697"/>
    </source>
</evidence>
<keyword evidence="3" id="KW-1185">Reference proteome</keyword>
<dbReference type="PANTHER" id="PTHR43798">
    <property type="entry name" value="MONOACYLGLYCEROL LIPASE"/>
    <property type="match status" value="1"/>
</dbReference>
<dbReference type="Pfam" id="PF12697">
    <property type="entry name" value="Abhydrolase_6"/>
    <property type="match status" value="1"/>
</dbReference>
<dbReference type="EMBL" id="WWEQ01000010">
    <property type="protein sequence ID" value="MYM19133.1"/>
    <property type="molecule type" value="Genomic_DNA"/>
</dbReference>
<dbReference type="InterPro" id="IPR029058">
    <property type="entry name" value="AB_hydrolase_fold"/>
</dbReference>
<protein>
    <submittedName>
        <fullName evidence="2">Alpha/beta fold hydrolase</fullName>
    </submittedName>
</protein>
<dbReference type="AlphaFoldDB" id="A0A6N9H5H0"/>
<keyword evidence="2" id="KW-0378">Hydrolase</keyword>
<dbReference type="Proteomes" id="UP000469215">
    <property type="component" value="Unassembled WGS sequence"/>
</dbReference>
<dbReference type="InterPro" id="IPR050266">
    <property type="entry name" value="AB_hydrolase_sf"/>
</dbReference>
<dbReference type="RefSeq" id="WP_160952568.1">
    <property type="nucleotide sequence ID" value="NZ_WWEQ01000010.1"/>
</dbReference>
<proteinExistence type="predicted"/>
<dbReference type="InterPro" id="IPR000073">
    <property type="entry name" value="AB_hydrolase_1"/>
</dbReference>
<dbReference type="PRINTS" id="PR00412">
    <property type="entry name" value="EPOXHYDRLASE"/>
</dbReference>
<dbReference type="InterPro" id="IPR000639">
    <property type="entry name" value="Epox_hydrolase-like"/>
</dbReference>
<sequence>MSDYISPARHDLELDLHDRGTAAHLTAPAWVHAPRVPAATAGIGNRRPLLFVHGFRGDHHGMDLIAHHLPAHPVMVPDLPGFGLAPPLPGGLTLEGYVAFVDAAVRAVEAEYGQAPIVVGHSFGSVLAAHWAADHPRASALVLINPIASPALEGPARVGTQLARAYYALGRALPPAAGSALLSNPGVVRVMSEVMAATSDPGLRRYIHDQHARHFSAYADRASLAQAFDISVAHTAAEVSARLVMPVLVIAGNRDQIAPLGPTQQFIADLPNSTARIFDGVGHLIHYERPEATAQAIAEFVADIDAVEAGEA</sequence>
<dbReference type="GO" id="GO:0016020">
    <property type="term" value="C:membrane"/>
    <property type="evidence" value="ECO:0007669"/>
    <property type="project" value="TreeGrafter"/>
</dbReference>
<gene>
    <name evidence="2" type="ORF">GSY69_03890</name>
</gene>
<dbReference type="SUPFAM" id="SSF53474">
    <property type="entry name" value="alpha/beta-Hydrolases"/>
    <property type="match status" value="1"/>
</dbReference>
<evidence type="ECO:0000313" key="2">
    <source>
        <dbReference type="EMBL" id="MYM19133.1"/>
    </source>
</evidence>
<dbReference type="Gene3D" id="3.40.50.1820">
    <property type="entry name" value="alpha/beta hydrolase"/>
    <property type="match status" value="1"/>
</dbReference>
<dbReference type="GO" id="GO:0046464">
    <property type="term" value="P:acylglycerol catabolic process"/>
    <property type="evidence" value="ECO:0007669"/>
    <property type="project" value="TreeGrafter"/>
</dbReference>
<name>A0A6N9H5H0_9MICO</name>
<accession>A0A6N9H5H0</accession>
<feature type="domain" description="AB hydrolase-1" evidence="1">
    <location>
        <begin position="49"/>
        <end position="296"/>
    </location>
</feature>
<reference evidence="2 3" key="1">
    <citation type="submission" date="2020-01" db="EMBL/GenBank/DDBJ databases">
        <authorList>
            <person name="Deng T."/>
        </authorList>
    </citation>
    <scope>NUCLEOTIDE SEQUENCE [LARGE SCALE GENOMIC DNA]</scope>
    <source>
        <strain evidence="2 3">5221</strain>
    </source>
</reference>
<dbReference type="PANTHER" id="PTHR43798:SF5">
    <property type="entry name" value="MONOACYLGLYCEROL LIPASE ABHD6"/>
    <property type="match status" value="1"/>
</dbReference>
<dbReference type="GO" id="GO:0047372">
    <property type="term" value="F:monoacylglycerol lipase activity"/>
    <property type="evidence" value="ECO:0007669"/>
    <property type="project" value="TreeGrafter"/>
</dbReference>
<evidence type="ECO:0000313" key="3">
    <source>
        <dbReference type="Proteomes" id="UP000469215"/>
    </source>
</evidence>
<organism evidence="2 3">
    <name type="scientific">Brevibacterium rongguiense</name>
    <dbReference type="NCBI Taxonomy" id="2695267"/>
    <lineage>
        <taxon>Bacteria</taxon>
        <taxon>Bacillati</taxon>
        <taxon>Actinomycetota</taxon>
        <taxon>Actinomycetes</taxon>
        <taxon>Micrococcales</taxon>
        <taxon>Brevibacteriaceae</taxon>
        <taxon>Brevibacterium</taxon>
    </lineage>
</organism>